<feature type="transmembrane region" description="Helical" evidence="7">
    <location>
        <begin position="306"/>
        <end position="323"/>
    </location>
</feature>
<gene>
    <name evidence="8" type="ORF">SAMN05445060_3524</name>
</gene>
<dbReference type="EMBL" id="FTNT01000012">
    <property type="protein sequence ID" value="SIS20011.1"/>
    <property type="molecule type" value="Genomic_DNA"/>
</dbReference>
<evidence type="ECO:0000256" key="5">
    <source>
        <dbReference type="ARBA" id="ARBA00023136"/>
    </source>
</evidence>
<keyword evidence="3 7" id="KW-0812">Transmembrane</keyword>
<accession>A0A1N7H5F0</accession>
<dbReference type="STRING" id="1344003.SAMN05445060_3524"/>
<feature type="transmembrane region" description="Helical" evidence="7">
    <location>
        <begin position="72"/>
        <end position="92"/>
    </location>
</feature>
<keyword evidence="4 7" id="KW-1133">Transmembrane helix</keyword>
<protein>
    <submittedName>
        <fullName evidence="8">Amino acid/amide ABC transporter membrane protein 2, HAAT family</fullName>
    </submittedName>
</protein>
<dbReference type="GO" id="GO:0005886">
    <property type="term" value="C:plasma membrane"/>
    <property type="evidence" value="ECO:0007669"/>
    <property type="project" value="UniProtKB-SubCell"/>
</dbReference>
<dbReference type="PANTHER" id="PTHR30482:SF10">
    <property type="entry name" value="HIGH-AFFINITY BRANCHED-CHAIN AMINO ACID TRANSPORT PROTEIN BRAE"/>
    <property type="match status" value="1"/>
</dbReference>
<feature type="region of interest" description="Disordered" evidence="6">
    <location>
        <begin position="1"/>
        <end position="25"/>
    </location>
</feature>
<feature type="transmembrane region" description="Helical" evidence="7">
    <location>
        <begin position="280"/>
        <end position="300"/>
    </location>
</feature>
<keyword evidence="2" id="KW-1003">Cell membrane</keyword>
<evidence type="ECO:0000256" key="1">
    <source>
        <dbReference type="ARBA" id="ARBA00004651"/>
    </source>
</evidence>
<feature type="transmembrane region" description="Helical" evidence="7">
    <location>
        <begin position="168"/>
        <end position="184"/>
    </location>
</feature>
<feature type="transmembrane region" description="Helical" evidence="7">
    <location>
        <begin position="230"/>
        <end position="249"/>
    </location>
</feature>
<sequence>MSAAEKAVPAGDTGPDTRPGGRERRGLGDRVRGWWAGLSRPAQWAVGIPAIVIIALLPVVKPPFITTTAVDFGAMMAQFSMIALIAIGLNVVVGQAGLLDLGYVGFYAVGAYVVAMLTSPSSPIWGSEDHGFFSSSWAWVACVPLAIVLTGFTGVILGTPTLRLRGDYLAIVTLGFGEIVRLLADNLTDVTGGAAGLSNIAFPELLKSTTHPEGVFSNGNNRGTFNYGVWWFWLGMVLVILALLFVGNLERSRVGRSWIAIREDEDVAEIMGVPTFKFKLWAFVIGAGIGGLSGALYAGQVQYVDPKGFTVINSMLFLCAVVLGGQGNKLGVIVGAFIVVYLPARVQGIQVGGQSLGDFKYLFFGIALVALMVFRPQGLFPARQKLLTYGRQVYSAVKRPAAAGGTLGSREA</sequence>
<dbReference type="InterPro" id="IPR043428">
    <property type="entry name" value="LivM-like"/>
</dbReference>
<feature type="transmembrane region" description="Helical" evidence="7">
    <location>
        <begin position="104"/>
        <end position="125"/>
    </location>
</feature>
<evidence type="ECO:0000313" key="8">
    <source>
        <dbReference type="EMBL" id="SIS20011.1"/>
    </source>
</evidence>
<feature type="transmembrane region" description="Helical" evidence="7">
    <location>
        <begin position="42"/>
        <end position="60"/>
    </location>
</feature>
<feature type="transmembrane region" description="Helical" evidence="7">
    <location>
        <begin position="330"/>
        <end position="349"/>
    </location>
</feature>
<dbReference type="Proteomes" id="UP000186218">
    <property type="component" value="Unassembled WGS sequence"/>
</dbReference>
<keyword evidence="5 7" id="KW-0472">Membrane</keyword>
<evidence type="ECO:0000256" key="2">
    <source>
        <dbReference type="ARBA" id="ARBA00022475"/>
    </source>
</evidence>
<keyword evidence="9" id="KW-1185">Reference proteome</keyword>
<comment type="subcellular location">
    <subcellularLocation>
        <location evidence="1">Cell membrane</location>
        <topology evidence="1">Multi-pass membrane protein</topology>
    </subcellularLocation>
</comment>
<organism evidence="8 9">
    <name type="scientific">Williamsia sterculiae</name>
    <dbReference type="NCBI Taxonomy" id="1344003"/>
    <lineage>
        <taxon>Bacteria</taxon>
        <taxon>Bacillati</taxon>
        <taxon>Actinomycetota</taxon>
        <taxon>Actinomycetes</taxon>
        <taxon>Mycobacteriales</taxon>
        <taxon>Nocardiaceae</taxon>
        <taxon>Williamsia</taxon>
    </lineage>
</organism>
<reference evidence="8 9" key="1">
    <citation type="submission" date="2017-01" db="EMBL/GenBank/DDBJ databases">
        <authorList>
            <person name="Mah S.A."/>
            <person name="Swanson W.J."/>
            <person name="Moy G.W."/>
            <person name="Vacquier V.D."/>
        </authorList>
    </citation>
    <scope>NUCLEOTIDE SEQUENCE [LARGE SCALE GENOMIC DNA]</scope>
    <source>
        <strain evidence="8 9">CPCC 203464</strain>
    </source>
</reference>
<dbReference type="RefSeq" id="WP_076482234.1">
    <property type="nucleotide sequence ID" value="NZ_FTNT01000012.1"/>
</dbReference>
<evidence type="ECO:0000256" key="7">
    <source>
        <dbReference type="SAM" id="Phobius"/>
    </source>
</evidence>
<evidence type="ECO:0000313" key="9">
    <source>
        <dbReference type="Proteomes" id="UP000186218"/>
    </source>
</evidence>
<feature type="transmembrane region" description="Helical" evidence="7">
    <location>
        <begin position="137"/>
        <end position="156"/>
    </location>
</feature>
<dbReference type="AlphaFoldDB" id="A0A1N7H5F0"/>
<dbReference type="GO" id="GO:0015658">
    <property type="term" value="F:branched-chain amino acid transmembrane transporter activity"/>
    <property type="evidence" value="ECO:0007669"/>
    <property type="project" value="InterPro"/>
</dbReference>
<dbReference type="Pfam" id="PF02653">
    <property type="entry name" value="BPD_transp_2"/>
    <property type="match status" value="1"/>
</dbReference>
<dbReference type="CDD" id="cd06581">
    <property type="entry name" value="TM_PBP1_LivM_like"/>
    <property type="match status" value="1"/>
</dbReference>
<evidence type="ECO:0000256" key="3">
    <source>
        <dbReference type="ARBA" id="ARBA00022692"/>
    </source>
</evidence>
<feature type="transmembrane region" description="Helical" evidence="7">
    <location>
        <begin position="361"/>
        <end position="382"/>
    </location>
</feature>
<dbReference type="PANTHER" id="PTHR30482">
    <property type="entry name" value="HIGH-AFFINITY BRANCHED-CHAIN AMINO ACID TRANSPORT SYSTEM PERMEASE"/>
    <property type="match status" value="1"/>
</dbReference>
<proteinExistence type="predicted"/>
<name>A0A1N7H5F0_9NOCA</name>
<dbReference type="OrthoDB" id="9814461at2"/>
<dbReference type="InterPro" id="IPR001851">
    <property type="entry name" value="ABC_transp_permease"/>
</dbReference>
<evidence type="ECO:0000256" key="6">
    <source>
        <dbReference type="SAM" id="MobiDB-lite"/>
    </source>
</evidence>
<evidence type="ECO:0000256" key="4">
    <source>
        <dbReference type="ARBA" id="ARBA00022989"/>
    </source>
</evidence>